<dbReference type="Proteomes" id="UP000345527">
    <property type="component" value="Unassembled WGS sequence"/>
</dbReference>
<name>A0A5J5DSA8_9BIFI</name>
<dbReference type="SUPFAM" id="SSF52540">
    <property type="entry name" value="P-loop containing nucleoside triphosphate hydrolases"/>
    <property type="match status" value="1"/>
</dbReference>
<dbReference type="InterPro" id="IPR050678">
    <property type="entry name" value="DNA_Partitioning_ATPase"/>
</dbReference>
<evidence type="ECO:0000313" key="4">
    <source>
        <dbReference type="Proteomes" id="UP000345527"/>
    </source>
</evidence>
<organism evidence="3 4">
    <name type="scientific">Bifidobacterium vespertilionis</name>
    <dbReference type="NCBI Taxonomy" id="2562524"/>
    <lineage>
        <taxon>Bacteria</taxon>
        <taxon>Bacillati</taxon>
        <taxon>Actinomycetota</taxon>
        <taxon>Actinomycetes</taxon>
        <taxon>Bifidobacteriales</taxon>
        <taxon>Bifidobacteriaceae</taxon>
        <taxon>Bifidobacterium</taxon>
    </lineage>
</organism>
<dbReference type="PIRSF" id="PIRSF009320">
    <property type="entry name" value="Nuc_binding_HP_1000"/>
    <property type="match status" value="1"/>
</dbReference>
<sequence>MMIIGVLNIKGGVGKTTSSLGIATAANRDKLDVTLVDTDPQGSATLWSQAAEDNGDPLPFAVKSMNKAEIHRMRERRPDADGGLVVIDCPPNGDVVSEVIRTADFIVVPSSASPIDLQQTMVTCASCQDVGKDYGVLIVMARKGTNALTAFRNAVEDAGAGIFDTEIPLREDFKSDFGHTFKSNLHGYEDVWREIKEATE</sequence>
<accession>A0A5J5DSA8</accession>
<reference evidence="4 5" key="1">
    <citation type="journal article" date="2019" name="Syst. Appl. Microbiol.">
        <title>Characterization of Bifidobacterium species in feaces of the Egyptian fruit bat: Description of B. vespertilionis sp. nov. and B. rousetti sp. nov.</title>
        <authorList>
            <person name="Modesto M."/>
            <person name="Satti M."/>
            <person name="Watanabe K."/>
            <person name="Puglisi E."/>
            <person name="Morelli L."/>
            <person name="Huang C.-H."/>
            <person name="Liou J.-S."/>
            <person name="Miyashita M."/>
            <person name="Tamura T."/>
            <person name="Saito S."/>
            <person name="Mori K."/>
            <person name="Huang L."/>
            <person name="Sciavilla P."/>
            <person name="Sandri C."/>
            <person name="Spiezio C."/>
            <person name="Vitali F."/>
            <person name="Cavalieri D."/>
            <person name="Perpetuini G."/>
            <person name="Tofalo R."/>
            <person name="Bonetti A."/>
            <person name="Arita M."/>
            <person name="Mattarelli P."/>
        </authorList>
    </citation>
    <scope>NUCLEOTIDE SEQUENCE [LARGE SCALE GENOMIC DNA]</scope>
    <source>
        <strain evidence="2 5">RST16</strain>
        <strain evidence="3 4">RST8</strain>
    </source>
</reference>
<dbReference type="OrthoDB" id="9804460at2"/>
<dbReference type="EMBL" id="RZNZ01000025">
    <property type="protein sequence ID" value="KAA8815723.1"/>
    <property type="molecule type" value="Genomic_DNA"/>
</dbReference>
<comment type="caution">
    <text evidence="3">The sequence shown here is derived from an EMBL/GenBank/DDBJ whole genome shotgun (WGS) entry which is preliminary data.</text>
</comment>
<protein>
    <submittedName>
        <fullName evidence="3">ParA family protein</fullName>
    </submittedName>
</protein>
<evidence type="ECO:0000313" key="2">
    <source>
        <dbReference type="EMBL" id="KAA8815723.1"/>
    </source>
</evidence>
<evidence type="ECO:0000313" key="3">
    <source>
        <dbReference type="EMBL" id="KAA8821025.1"/>
    </source>
</evidence>
<evidence type="ECO:0000259" key="1">
    <source>
        <dbReference type="Pfam" id="PF01656"/>
    </source>
</evidence>
<dbReference type="InterPro" id="IPR027417">
    <property type="entry name" value="P-loop_NTPase"/>
</dbReference>
<dbReference type="Proteomes" id="UP000374630">
    <property type="component" value="Unassembled WGS sequence"/>
</dbReference>
<gene>
    <name evidence="3" type="ORF">EM848_11585</name>
    <name evidence="2" type="ORF">EMO90_11825</name>
</gene>
<dbReference type="Gene3D" id="3.40.50.300">
    <property type="entry name" value="P-loop containing nucleotide triphosphate hydrolases"/>
    <property type="match status" value="1"/>
</dbReference>
<proteinExistence type="predicted"/>
<dbReference type="Pfam" id="PF01656">
    <property type="entry name" value="CbiA"/>
    <property type="match status" value="1"/>
</dbReference>
<keyword evidence="5" id="KW-1185">Reference proteome</keyword>
<dbReference type="AlphaFoldDB" id="A0A5J5DSA8"/>
<dbReference type="InterPro" id="IPR002586">
    <property type="entry name" value="CobQ/CobB/MinD/ParA_Nub-bd_dom"/>
</dbReference>
<dbReference type="PANTHER" id="PTHR13696">
    <property type="entry name" value="P-LOOP CONTAINING NUCLEOSIDE TRIPHOSPHATE HYDROLASE"/>
    <property type="match status" value="1"/>
</dbReference>
<dbReference type="EMBL" id="RZOA01000037">
    <property type="protein sequence ID" value="KAA8821025.1"/>
    <property type="molecule type" value="Genomic_DNA"/>
</dbReference>
<feature type="domain" description="CobQ/CobB/MinD/ParA nucleotide binding" evidence="1">
    <location>
        <begin position="5"/>
        <end position="174"/>
    </location>
</feature>
<dbReference type="CDD" id="cd02042">
    <property type="entry name" value="ParAB_family"/>
    <property type="match status" value="1"/>
</dbReference>
<evidence type="ECO:0000313" key="5">
    <source>
        <dbReference type="Proteomes" id="UP000374630"/>
    </source>
</evidence>
<dbReference type="PANTHER" id="PTHR13696:SF96">
    <property type="entry name" value="COBQ_COBB_MIND_PARA NUCLEOTIDE BINDING DOMAIN-CONTAINING PROTEIN"/>
    <property type="match status" value="1"/>
</dbReference>
<dbReference type="RefSeq" id="WP_150355090.1">
    <property type="nucleotide sequence ID" value="NZ_RZNZ01000025.1"/>
</dbReference>